<dbReference type="Gene3D" id="3.40.30.10">
    <property type="entry name" value="Glutaredoxin"/>
    <property type="match status" value="1"/>
</dbReference>
<keyword evidence="2" id="KW-1185">Reference proteome</keyword>
<dbReference type="RefSeq" id="WP_068802323.1">
    <property type="nucleotide sequence ID" value="NZ_CP014671.1"/>
</dbReference>
<dbReference type="STRING" id="1810504.PG2T_00410"/>
<accession>A0A1B1YPZ3</accession>
<dbReference type="SUPFAM" id="SSF52833">
    <property type="entry name" value="Thioredoxin-like"/>
    <property type="match status" value="1"/>
</dbReference>
<proteinExistence type="predicted"/>
<evidence type="ECO:0000313" key="2">
    <source>
        <dbReference type="Proteomes" id="UP000092952"/>
    </source>
</evidence>
<dbReference type="InterPro" id="IPR036249">
    <property type="entry name" value="Thioredoxin-like_sf"/>
</dbReference>
<dbReference type="KEGG" id="gbi:PG2T_00410"/>
<dbReference type="CDD" id="cd02980">
    <property type="entry name" value="TRX_Fd_family"/>
    <property type="match status" value="1"/>
</dbReference>
<dbReference type="OrthoDB" id="9800597at2"/>
<organism evidence="1 2">
    <name type="scientific">Immundisolibacter cernigliae</name>
    <dbReference type="NCBI Taxonomy" id="1810504"/>
    <lineage>
        <taxon>Bacteria</taxon>
        <taxon>Pseudomonadati</taxon>
        <taxon>Pseudomonadota</taxon>
        <taxon>Gammaproteobacteria</taxon>
        <taxon>Immundisolibacterales</taxon>
        <taxon>Immundisolibacteraceae</taxon>
        <taxon>Immundisolibacter</taxon>
    </lineage>
</organism>
<sequence length="107" mass="10946">MPRPEQHVFVCVQTRPAGHPRGSCGQSGSGDLLQALGLGLQQAGLAERVALTSCGCLGPCGDGPSVLVYPQGVLYVGVSRGDVPSILDHLTGGEPVTRLLAPATVWS</sequence>
<gene>
    <name evidence="1" type="ORF">PG2T_00410</name>
</gene>
<dbReference type="InParanoid" id="A0A1B1YPZ3"/>
<evidence type="ECO:0000313" key="1">
    <source>
        <dbReference type="EMBL" id="ANX02808.1"/>
    </source>
</evidence>
<dbReference type="Proteomes" id="UP000092952">
    <property type="component" value="Chromosome"/>
</dbReference>
<dbReference type="EMBL" id="CP014671">
    <property type="protein sequence ID" value="ANX02808.1"/>
    <property type="molecule type" value="Genomic_DNA"/>
</dbReference>
<name>A0A1B1YPZ3_9GAMM</name>
<dbReference type="AlphaFoldDB" id="A0A1B1YPZ3"/>
<reference evidence="2" key="1">
    <citation type="submission" date="2016-03" db="EMBL/GenBank/DDBJ databases">
        <title>Complete genome sequence of Solimmundus cernigliae, representing a novel lineage of polycyclic aromatic hydrocarbon degraders within the Gammaproteobacteria.</title>
        <authorList>
            <person name="Singleton D.R."/>
            <person name="Dickey A.N."/>
            <person name="Scholl E.H."/>
            <person name="Wright F.A."/>
            <person name="Aitken M.D."/>
        </authorList>
    </citation>
    <scope>NUCLEOTIDE SEQUENCE [LARGE SCALE GENOMIC DNA]</scope>
    <source>
        <strain evidence="2">TR3.2</strain>
    </source>
</reference>
<protein>
    <submittedName>
        <fullName evidence="1">Ferredoxin</fullName>
    </submittedName>
</protein>